<proteinExistence type="predicted"/>
<keyword evidence="2" id="KW-1185">Reference proteome</keyword>
<evidence type="ECO:0000313" key="1">
    <source>
        <dbReference type="EMBL" id="KAG5614894.1"/>
    </source>
</evidence>
<accession>A0A9J5ZRR0</accession>
<organism evidence="1 2">
    <name type="scientific">Solanum commersonii</name>
    <name type="common">Commerson's wild potato</name>
    <name type="synonym">Commerson's nightshade</name>
    <dbReference type="NCBI Taxonomy" id="4109"/>
    <lineage>
        <taxon>Eukaryota</taxon>
        <taxon>Viridiplantae</taxon>
        <taxon>Streptophyta</taxon>
        <taxon>Embryophyta</taxon>
        <taxon>Tracheophyta</taxon>
        <taxon>Spermatophyta</taxon>
        <taxon>Magnoliopsida</taxon>
        <taxon>eudicotyledons</taxon>
        <taxon>Gunneridae</taxon>
        <taxon>Pentapetalae</taxon>
        <taxon>asterids</taxon>
        <taxon>lamiids</taxon>
        <taxon>Solanales</taxon>
        <taxon>Solanaceae</taxon>
        <taxon>Solanoideae</taxon>
        <taxon>Solaneae</taxon>
        <taxon>Solanum</taxon>
    </lineage>
</organism>
<evidence type="ECO:0000313" key="2">
    <source>
        <dbReference type="Proteomes" id="UP000824120"/>
    </source>
</evidence>
<sequence length="155" mass="17172">MDIRMLSTTHRPKSPRAMPLRTIDECRPWLIPPVVGRRRLTDAHQHVRCVQALVAAACRWQTTLARCAHATLDAPRLMPLPLADVVCPMRTCEVRCVQALADASNFCLASHGVACKPRRCRPADRAAPALIRAGHGQCRLSLDDARTPRSMRGPL</sequence>
<reference evidence="1 2" key="1">
    <citation type="submission" date="2020-09" db="EMBL/GenBank/DDBJ databases">
        <title>De no assembly of potato wild relative species, Solanum commersonii.</title>
        <authorList>
            <person name="Cho K."/>
        </authorList>
    </citation>
    <scope>NUCLEOTIDE SEQUENCE [LARGE SCALE GENOMIC DNA]</scope>
    <source>
        <strain evidence="1">LZ3.2</strain>
        <tissue evidence="1">Leaf</tissue>
    </source>
</reference>
<dbReference type="EMBL" id="JACXVP010000003">
    <property type="protein sequence ID" value="KAG5614894.1"/>
    <property type="molecule type" value="Genomic_DNA"/>
</dbReference>
<dbReference type="Proteomes" id="UP000824120">
    <property type="component" value="Chromosome 3"/>
</dbReference>
<gene>
    <name evidence="1" type="ORF">H5410_014718</name>
</gene>
<protein>
    <submittedName>
        <fullName evidence="1">Uncharacterized protein</fullName>
    </submittedName>
</protein>
<comment type="caution">
    <text evidence="1">The sequence shown here is derived from an EMBL/GenBank/DDBJ whole genome shotgun (WGS) entry which is preliminary data.</text>
</comment>
<dbReference type="AlphaFoldDB" id="A0A9J5ZRR0"/>
<name>A0A9J5ZRR0_SOLCO</name>